<dbReference type="HOGENOM" id="CLU_1014523_0_0_0"/>
<dbReference type="AlphaFoldDB" id="A0A0M1VTL7"/>
<dbReference type="RefSeq" id="WP_008797137.1">
    <property type="nucleotide sequence ID" value="NZ_KQ235737.1"/>
</dbReference>
<name>A0A0M1VTL7_FUSVC</name>
<dbReference type="EMBL" id="ACDE02000019">
    <property type="protein sequence ID" value="EEO40025.1"/>
    <property type="molecule type" value="Genomic_DNA"/>
</dbReference>
<sequence>MKKLTITMLHILPNRVRLKLSAPIKDTKSFYSNIKNNLKYLEMKYNRRLKTITLNFSPNEIFLQEIIYRTAISFSIENGLLPVKLIEENPYKSISPLSMYALASILVSSLNGLINKNDTKLQNSMNMFSMGLTVGSVFEHAYVEIKKRGMFDIEIFPALYLLKSFFTEQKLSLVLIMWLTTFGRHLTISHNMTKLVKVFRMKTEKGYQYTATIVDDNSIENFSDFIHHIFFRKHSNYCQFNEKYVTLSKY</sequence>
<dbReference type="Proteomes" id="UP000004925">
    <property type="component" value="Unassembled WGS sequence"/>
</dbReference>
<dbReference type="GeneID" id="79800203"/>
<gene>
    <name evidence="1" type="ORF">FSCG_00738</name>
</gene>
<evidence type="ECO:0000313" key="1">
    <source>
        <dbReference type="EMBL" id="EEO40025.1"/>
    </source>
</evidence>
<comment type="caution">
    <text evidence="1">The sequence shown here is derived from an EMBL/GenBank/DDBJ whole genome shotgun (WGS) entry which is preliminary data.</text>
</comment>
<proteinExistence type="predicted"/>
<dbReference type="eggNOG" id="ENOG502Z8TW">
    <property type="taxonomic scope" value="Bacteria"/>
</dbReference>
<reference evidence="1 2" key="1">
    <citation type="submission" date="2011-10" db="EMBL/GenBank/DDBJ databases">
        <title>The Genome Sequence of Fusobacterium sp. 4_1_13.</title>
        <authorList>
            <consortium name="The Broad Institute Genome Sequencing Platform"/>
            <person name="Earl A."/>
            <person name="Ward D."/>
            <person name="Feldgarden M."/>
            <person name="Gevers D."/>
            <person name="Strauss J."/>
            <person name="Ambrose C."/>
            <person name="Allen-Vercoe E."/>
            <person name="Young S.K."/>
            <person name="Zeng Q."/>
            <person name="Gargeya S."/>
            <person name="Fitzgerald M."/>
            <person name="Haas B."/>
            <person name="Abouelleil A."/>
            <person name="Alvarado L."/>
            <person name="Arachchi H.M."/>
            <person name="Berlin A."/>
            <person name="Brown A."/>
            <person name="Chapman S.B."/>
            <person name="Chen Z."/>
            <person name="Dunbar C."/>
            <person name="Freedman E."/>
            <person name="Gearin G."/>
            <person name="Goldberg J."/>
            <person name="Griggs A."/>
            <person name="Gujja S."/>
            <person name="Heiman D."/>
            <person name="Howarth C."/>
            <person name="Larson L."/>
            <person name="Lui A."/>
            <person name="MacDonald P.J."/>
            <person name="Montmayeur A."/>
            <person name="Murphy C."/>
            <person name="Neiman D."/>
            <person name="Pearson M."/>
            <person name="Priest M."/>
            <person name="Roberts A."/>
            <person name="Saif S."/>
            <person name="Shea T."/>
            <person name="Shenoy N."/>
            <person name="Sisk P."/>
            <person name="Stolte C."/>
            <person name="Sykes S."/>
            <person name="Wortman J."/>
            <person name="Nusbaum C."/>
            <person name="Birren B."/>
        </authorList>
    </citation>
    <scope>NUCLEOTIDE SEQUENCE [LARGE SCALE GENOMIC DNA]</scope>
    <source>
        <strain evidence="1 2">4_1_13</strain>
    </source>
</reference>
<organism evidence="1 2">
    <name type="scientific">Fusobacterium vincentii 4_1_13</name>
    <dbReference type="NCBI Taxonomy" id="469606"/>
    <lineage>
        <taxon>Bacteria</taxon>
        <taxon>Fusobacteriati</taxon>
        <taxon>Fusobacteriota</taxon>
        <taxon>Fusobacteriia</taxon>
        <taxon>Fusobacteriales</taxon>
        <taxon>Fusobacteriaceae</taxon>
        <taxon>Fusobacterium</taxon>
    </lineage>
</organism>
<evidence type="ECO:0000313" key="2">
    <source>
        <dbReference type="Proteomes" id="UP000004925"/>
    </source>
</evidence>
<protein>
    <submittedName>
        <fullName evidence="1">Uncharacterized protein</fullName>
    </submittedName>
</protein>
<accession>A0A0M1VTL7</accession>